<dbReference type="Pfam" id="PF07660">
    <property type="entry name" value="STN"/>
    <property type="match status" value="1"/>
</dbReference>
<evidence type="ECO:0000256" key="6">
    <source>
        <dbReference type="ARBA" id="ARBA00023237"/>
    </source>
</evidence>
<dbReference type="InterPro" id="IPR039426">
    <property type="entry name" value="TonB-dep_rcpt-like"/>
</dbReference>
<dbReference type="NCBIfam" id="TIGR04057">
    <property type="entry name" value="SusC_RagA_signa"/>
    <property type="match status" value="1"/>
</dbReference>
<dbReference type="InterPro" id="IPR008969">
    <property type="entry name" value="CarboxyPept-like_regulatory"/>
</dbReference>
<dbReference type="InterPro" id="IPR011662">
    <property type="entry name" value="Secretin/TonB_short_N"/>
</dbReference>
<dbReference type="Pfam" id="PF07715">
    <property type="entry name" value="Plug"/>
    <property type="match status" value="1"/>
</dbReference>
<organism evidence="10 11">
    <name type="scientific">Pedobacter steynii</name>
    <dbReference type="NCBI Taxonomy" id="430522"/>
    <lineage>
        <taxon>Bacteria</taxon>
        <taxon>Pseudomonadati</taxon>
        <taxon>Bacteroidota</taxon>
        <taxon>Sphingobacteriia</taxon>
        <taxon>Sphingobacteriales</taxon>
        <taxon>Sphingobacteriaceae</taxon>
        <taxon>Pedobacter</taxon>
    </lineage>
</organism>
<evidence type="ECO:0000256" key="4">
    <source>
        <dbReference type="ARBA" id="ARBA00022692"/>
    </source>
</evidence>
<dbReference type="NCBIfam" id="TIGR04056">
    <property type="entry name" value="OMP_RagA_SusC"/>
    <property type="match status" value="1"/>
</dbReference>
<evidence type="ECO:0000259" key="9">
    <source>
        <dbReference type="Pfam" id="PF07715"/>
    </source>
</evidence>
<keyword evidence="5 7" id="KW-0472">Membrane</keyword>
<dbReference type="Gene3D" id="2.170.130.10">
    <property type="entry name" value="TonB-dependent receptor, plug domain"/>
    <property type="match status" value="1"/>
</dbReference>
<reference evidence="11" key="1">
    <citation type="submission" date="2016-10" db="EMBL/GenBank/DDBJ databases">
        <authorList>
            <person name="Varghese N."/>
            <person name="Submissions S."/>
        </authorList>
    </citation>
    <scope>NUCLEOTIDE SEQUENCE [LARGE SCALE GENOMIC DNA]</scope>
    <source>
        <strain evidence="11">DSM 19110</strain>
    </source>
</reference>
<dbReference type="OrthoDB" id="9768177at2"/>
<dbReference type="PROSITE" id="PS52016">
    <property type="entry name" value="TONB_DEPENDENT_REC_3"/>
    <property type="match status" value="1"/>
</dbReference>
<gene>
    <name evidence="10" type="ORF">SAMN05421820_103392</name>
</gene>
<dbReference type="SUPFAM" id="SSF49464">
    <property type="entry name" value="Carboxypeptidase regulatory domain-like"/>
    <property type="match status" value="1"/>
</dbReference>
<protein>
    <submittedName>
        <fullName evidence="10">TonB-linked outer membrane protein, SusC/RagA family</fullName>
    </submittedName>
</protein>
<comment type="subcellular location">
    <subcellularLocation>
        <location evidence="1 7">Cell outer membrane</location>
        <topology evidence="1 7">Multi-pass membrane protein</topology>
    </subcellularLocation>
</comment>
<keyword evidence="4 7" id="KW-0812">Transmembrane</keyword>
<evidence type="ECO:0000313" key="11">
    <source>
        <dbReference type="Proteomes" id="UP000183200"/>
    </source>
</evidence>
<dbReference type="EMBL" id="FNGY01000003">
    <property type="protein sequence ID" value="SDM27779.1"/>
    <property type="molecule type" value="Genomic_DNA"/>
</dbReference>
<dbReference type="InterPro" id="IPR036942">
    <property type="entry name" value="Beta-barrel_TonB_sf"/>
</dbReference>
<dbReference type="InterPro" id="IPR023997">
    <property type="entry name" value="TonB-dep_OMP_SusC/RagA_CS"/>
</dbReference>
<dbReference type="InterPro" id="IPR023996">
    <property type="entry name" value="TonB-dep_OMP_SusC/RagA"/>
</dbReference>
<dbReference type="Gene3D" id="2.60.40.1120">
    <property type="entry name" value="Carboxypeptidase-like, regulatory domain"/>
    <property type="match status" value="1"/>
</dbReference>
<evidence type="ECO:0000256" key="3">
    <source>
        <dbReference type="ARBA" id="ARBA00022452"/>
    </source>
</evidence>
<keyword evidence="2 7" id="KW-0813">Transport</keyword>
<dbReference type="GO" id="GO:0009279">
    <property type="term" value="C:cell outer membrane"/>
    <property type="evidence" value="ECO:0007669"/>
    <property type="project" value="UniProtKB-SubCell"/>
</dbReference>
<dbReference type="InterPro" id="IPR037066">
    <property type="entry name" value="Plug_dom_sf"/>
</dbReference>
<dbReference type="Gene3D" id="2.40.170.20">
    <property type="entry name" value="TonB-dependent receptor, beta-barrel domain"/>
    <property type="match status" value="1"/>
</dbReference>
<dbReference type="Pfam" id="PF13715">
    <property type="entry name" value="CarbopepD_reg_2"/>
    <property type="match status" value="1"/>
</dbReference>
<comment type="similarity">
    <text evidence="7">Belongs to the TonB-dependent receptor family.</text>
</comment>
<feature type="domain" description="Secretin/TonB short N-terminal" evidence="8">
    <location>
        <begin position="67"/>
        <end position="114"/>
    </location>
</feature>
<evidence type="ECO:0000259" key="8">
    <source>
        <dbReference type="Pfam" id="PF07660"/>
    </source>
</evidence>
<keyword evidence="3 7" id="KW-1134">Transmembrane beta strand</keyword>
<accession>A0A1G9RWZ8</accession>
<dbReference type="AlphaFoldDB" id="A0A1G9RWZ8"/>
<evidence type="ECO:0000313" key="10">
    <source>
        <dbReference type="EMBL" id="SDM27779.1"/>
    </source>
</evidence>
<dbReference type="InterPro" id="IPR012910">
    <property type="entry name" value="Plug_dom"/>
</dbReference>
<keyword evidence="11" id="KW-1185">Reference proteome</keyword>
<sequence length="1233" mass="138103">MKFFTESSYRPNACMVKFLCVMKLIIVLMTTAFLQIGFAAEAQKITLSEKNASLVKIFKDIKIQSSYDFFGDLELLQKAKTVTINIRDARIEDVLAICFADQNLTYTINDKIVVFKEKKAVSKDTRFLPQDSLVFKGKVIDENGVPMLGATVRVKGSKKVTKTGNDGNFSIMAYKKGAIEISFIGYVTKEISLIGLNAGNSISVALQPGQNQLGEVNVVSTGYQDIPKERATGSFEIISKEQLQHSNSPNLVKRLEGITASMDFGNPLSGNANLSSNNVKRSPLITLTIRGKNTLVAPGVGVDRSSNSGQILVVVDGIPSPYTIDEINPDDVESINILKDAAAASIWGSRASNGVIVIKTKKGSYNKPANISFNTNINLTDKIDLFYKKFMTTSDFVDAQIQKYNNKYSRPVDDPTDLFQPQPFLSPVEEIINDQRLGKLTDDQAKAKLDYLRDKDVRNDLDKYFLRKTVVQNYSLSIDGGSEKYAYRLSGGFTNTRNNTVPSSGERYNLNYSTSVKPLKKLSIEAILAYNDSKTMDQAGGNRLVGSSLNTGFNPYAELADAQGNPLVVPRTYRPKYLQLLANRYGDKILDMSFKPLEDMNYGYSKNTSKNININLNANYNINSIFTARLTYGYSYGQNEQIELRGVNSYYTREIINIFTTREDYRDPFTTAVTPLKKLIPLGGIYTPARTRYNIQSLRGQLDANKTWNEKHQLNAFAAIDINQYYENSYLQQFYGYDEKTLKVNNSLPFGIEFRRLINDQITGLSSGFLPFTPAGISDFKTRALSFSSNAAYTYDRRYTISASIRKDLNSTSGPSTNKGAKPYTSYGVLWSINNEKFYGLTWLPLLQFRATFGSNGNINALNTYRPIITRIAAPTFGGNLLPYATTSFVSNSELRPEKSRMFNTGLNFGLKNNRLSGSVEYFVRNTKDLIKEGVLDPTTGFSSANYNSANLRSWGTDVILNSINLQRGKFSWTSHLNFSYNRVKILKLLSGNVKGTVLQLLGFDNVEGYELNRIAAYRWAGLDPQTGDPRGYDADGNILRVTETEAPSSPNYFNIAKIQSAPISTLRYFGSGVPVYYGAFRNTFSYGNFSLTAAFQYKLGYYFRKTTSDAIRYSTLFSDNTLGAAEYADRWKNPGDETRTNVPSLTFPASLERDEFYRLSEINVLKGDHIRFQEINLSYAFRKTNFFIKNPRIYANVNNLGIVWRANKAGIDPDINDYPMPRTYGLGLSANF</sequence>
<evidence type="ECO:0000256" key="1">
    <source>
        <dbReference type="ARBA" id="ARBA00004571"/>
    </source>
</evidence>
<proteinExistence type="inferred from homology"/>
<feature type="domain" description="TonB-dependent receptor plug" evidence="9">
    <location>
        <begin position="228"/>
        <end position="355"/>
    </location>
</feature>
<dbReference type="SUPFAM" id="SSF56935">
    <property type="entry name" value="Porins"/>
    <property type="match status" value="1"/>
</dbReference>
<evidence type="ECO:0000256" key="5">
    <source>
        <dbReference type="ARBA" id="ARBA00023136"/>
    </source>
</evidence>
<evidence type="ECO:0000256" key="2">
    <source>
        <dbReference type="ARBA" id="ARBA00022448"/>
    </source>
</evidence>
<evidence type="ECO:0000256" key="7">
    <source>
        <dbReference type="PROSITE-ProRule" id="PRU01360"/>
    </source>
</evidence>
<keyword evidence="6 7" id="KW-0998">Cell outer membrane</keyword>
<name>A0A1G9RWZ8_9SPHI</name>
<dbReference type="Proteomes" id="UP000183200">
    <property type="component" value="Unassembled WGS sequence"/>
</dbReference>